<name>A0AAV8ENS7_9POAL</name>
<dbReference type="Pfam" id="PF07797">
    <property type="entry name" value="DUF1639"/>
    <property type="match status" value="1"/>
</dbReference>
<evidence type="ECO:0000256" key="1">
    <source>
        <dbReference type="SAM" id="MobiDB-lite"/>
    </source>
</evidence>
<dbReference type="PANTHER" id="PTHR33130:SF45">
    <property type="entry name" value="OS05G0541700 PROTEIN"/>
    <property type="match status" value="1"/>
</dbReference>
<comment type="caution">
    <text evidence="2">The sequence shown here is derived from an EMBL/GenBank/DDBJ whole genome shotgun (WGS) entry which is preliminary data.</text>
</comment>
<sequence>MEVIRLSSNQSPLTSIHLSTQSSNKIKIRRNHRRKKIQSRQLVRWCGPGSNTATDRDLLLQWGNRKRIRCTKTQHRDESTSFAKPPGTPDPNQSDRRVLRRASPNNGRSLRNTEEIRAMRGTTSQHNHQRSNGVRGMASPDRMAKDSGNGGAPATVALPEKGSSSGSEGNIWPKFAISLTNKEKEEDFLVFKGSKLPQRPKKRAKLIQRTINLVSPGLWLCDLTLERYEVREKKVSKKRPRGLRAMQNMESDSE</sequence>
<organism evidence="2 3">
    <name type="scientific">Rhynchospora pubera</name>
    <dbReference type="NCBI Taxonomy" id="906938"/>
    <lineage>
        <taxon>Eukaryota</taxon>
        <taxon>Viridiplantae</taxon>
        <taxon>Streptophyta</taxon>
        <taxon>Embryophyta</taxon>
        <taxon>Tracheophyta</taxon>
        <taxon>Spermatophyta</taxon>
        <taxon>Magnoliopsida</taxon>
        <taxon>Liliopsida</taxon>
        <taxon>Poales</taxon>
        <taxon>Cyperaceae</taxon>
        <taxon>Cyperoideae</taxon>
        <taxon>Rhynchosporeae</taxon>
        <taxon>Rhynchospora</taxon>
    </lineage>
</organism>
<protein>
    <submittedName>
        <fullName evidence="2">Uncharacterized protein</fullName>
    </submittedName>
</protein>
<feature type="region of interest" description="Disordered" evidence="1">
    <location>
        <begin position="71"/>
        <end position="169"/>
    </location>
</feature>
<dbReference type="AlphaFoldDB" id="A0AAV8ENS7"/>
<dbReference type="EMBL" id="JAMFTS010000003">
    <property type="protein sequence ID" value="KAJ4780466.1"/>
    <property type="molecule type" value="Genomic_DNA"/>
</dbReference>
<accession>A0AAV8ENS7</accession>
<reference evidence="2" key="1">
    <citation type="submission" date="2022-08" db="EMBL/GenBank/DDBJ databases">
        <authorList>
            <person name="Marques A."/>
        </authorList>
    </citation>
    <scope>NUCLEOTIDE SEQUENCE</scope>
    <source>
        <strain evidence="2">RhyPub2mFocal</strain>
        <tissue evidence="2">Leaves</tissue>
    </source>
</reference>
<feature type="compositionally biased region" description="Polar residues" evidence="1">
    <location>
        <begin position="121"/>
        <end position="132"/>
    </location>
</feature>
<gene>
    <name evidence="2" type="ORF">LUZ62_064723</name>
</gene>
<evidence type="ECO:0000313" key="2">
    <source>
        <dbReference type="EMBL" id="KAJ4780466.1"/>
    </source>
</evidence>
<proteinExistence type="predicted"/>
<evidence type="ECO:0000313" key="3">
    <source>
        <dbReference type="Proteomes" id="UP001140206"/>
    </source>
</evidence>
<dbReference type="InterPro" id="IPR012438">
    <property type="entry name" value="DUF1639"/>
</dbReference>
<dbReference type="PANTHER" id="PTHR33130">
    <property type="entry name" value="PUTATIVE (DUF1639)-RELATED"/>
    <property type="match status" value="1"/>
</dbReference>
<dbReference type="Proteomes" id="UP001140206">
    <property type="component" value="Chromosome 3"/>
</dbReference>
<keyword evidence="3" id="KW-1185">Reference proteome</keyword>